<dbReference type="GO" id="GO:0004781">
    <property type="term" value="F:sulfate adenylyltransferase (ATP) activity"/>
    <property type="evidence" value="ECO:0007669"/>
    <property type="project" value="UniProtKB-EC"/>
</dbReference>
<evidence type="ECO:0000256" key="8">
    <source>
        <dbReference type="HAMAP-Rule" id="MF_00065"/>
    </source>
</evidence>
<dbReference type="InterPro" id="IPR014729">
    <property type="entry name" value="Rossmann-like_a/b/a_fold"/>
</dbReference>
<organism evidence="12 13">
    <name type="scientific">Desulfosarcina widdelii</name>
    <dbReference type="NCBI Taxonomy" id="947919"/>
    <lineage>
        <taxon>Bacteria</taxon>
        <taxon>Pseudomonadati</taxon>
        <taxon>Thermodesulfobacteriota</taxon>
        <taxon>Desulfobacteria</taxon>
        <taxon>Desulfobacterales</taxon>
        <taxon>Desulfosarcinaceae</taxon>
        <taxon>Desulfosarcina</taxon>
    </lineage>
</organism>
<dbReference type="InterPro" id="IPR015947">
    <property type="entry name" value="PUA-like_sf"/>
</dbReference>
<sequence>MNDFQKSDPDFHGGKQIDLLVDPERSAILKKLSMDLPSITLDDRQLCDFELLTTGAFSPLTGFMTRSNYESVLDRMKLQDGTLWPIPICLDVSETAAKNLEAGQSIAIRDPEGFLLAVMHVEDIWTPDKEKEASLLYGTTEQSHPGVYHLFHHTGETYVGGALEVMNLPLHYDFRQLRMTPSEVRGLFKKLGWHHIVGFHTTNTMHRPEHELAIRAMRKSKANLLLMPGVGISGPGDFDYYTRVRCYRHVLGYFPPESATMTLLPIFSRLAGPKDALLQSIVARNYGCTHFIVGHQHGDPGCHNGATPFYDSSETWNTVHALAKEVGVADIPCGELVYQPFEDTFSPKDEIPEGTEVVSLTSLDIRDRIRSGRKIPRWVTFPEVVGELKKAYPPPSKQGFTVFFTGLSGAGKSTIARVLYAKMLEIGKRPVTLLDGDIVRQNLSNELTFSKEHRDINVRRIGFVASEITKNRGVAICAPIAPYAVTRAEIRANIEACGGFIEVHVATPLEVCEKRDRKGMYAKARAGLIKGYTGIDDPYEIPEAPEVRVNTSDKSPDEAAQEILIYLGQKRFI</sequence>
<keyword evidence="4 12" id="KW-0548">Nucleotidyltransferase</keyword>
<keyword evidence="6 8" id="KW-0067">ATP-binding</keyword>
<comment type="catalytic activity">
    <reaction evidence="1 8">
        <text>adenosine 5'-phosphosulfate + ATP = 3'-phosphoadenylyl sulfate + ADP + H(+)</text>
        <dbReference type="Rhea" id="RHEA:24152"/>
        <dbReference type="ChEBI" id="CHEBI:15378"/>
        <dbReference type="ChEBI" id="CHEBI:30616"/>
        <dbReference type="ChEBI" id="CHEBI:58243"/>
        <dbReference type="ChEBI" id="CHEBI:58339"/>
        <dbReference type="ChEBI" id="CHEBI:456216"/>
        <dbReference type="EC" id="2.7.1.25"/>
    </reaction>
</comment>
<dbReference type="SUPFAM" id="SSF52540">
    <property type="entry name" value="P-loop containing nucleoside triphosphate hydrolases"/>
    <property type="match status" value="1"/>
</dbReference>
<feature type="domain" description="APS kinase" evidence="9">
    <location>
        <begin position="398"/>
        <end position="550"/>
    </location>
</feature>
<dbReference type="GO" id="GO:0005737">
    <property type="term" value="C:cytoplasm"/>
    <property type="evidence" value="ECO:0007669"/>
    <property type="project" value="TreeGrafter"/>
</dbReference>
<comment type="similarity">
    <text evidence="8">Belongs to the APS kinase family.</text>
</comment>
<dbReference type="NCBIfam" id="NF004040">
    <property type="entry name" value="PRK05537.1"/>
    <property type="match status" value="1"/>
</dbReference>
<evidence type="ECO:0000256" key="7">
    <source>
        <dbReference type="ARBA" id="ARBA00049370"/>
    </source>
</evidence>
<evidence type="ECO:0000256" key="1">
    <source>
        <dbReference type="ARBA" id="ARBA00001823"/>
    </source>
</evidence>
<dbReference type="EMBL" id="AP021875">
    <property type="protein sequence ID" value="BBO73025.1"/>
    <property type="molecule type" value="Genomic_DNA"/>
</dbReference>
<dbReference type="RefSeq" id="WP_155302170.1">
    <property type="nucleotide sequence ID" value="NZ_AP021875.1"/>
</dbReference>
<evidence type="ECO:0000259" key="11">
    <source>
        <dbReference type="Pfam" id="PF14306"/>
    </source>
</evidence>
<dbReference type="Pfam" id="PF01747">
    <property type="entry name" value="ATP-sulfurylase"/>
    <property type="match status" value="1"/>
</dbReference>
<keyword evidence="3 8" id="KW-0808">Transferase</keyword>
<dbReference type="NCBIfam" id="TIGR00455">
    <property type="entry name" value="apsK"/>
    <property type="match status" value="1"/>
</dbReference>
<reference evidence="12 13" key="1">
    <citation type="submission" date="2019-11" db="EMBL/GenBank/DDBJ databases">
        <title>Comparative genomics of hydrocarbon-degrading Desulfosarcina strains.</title>
        <authorList>
            <person name="Watanabe M."/>
            <person name="Kojima H."/>
            <person name="Fukui M."/>
        </authorList>
    </citation>
    <scope>NUCLEOTIDE SEQUENCE [LARGE SCALE GENOMIC DNA]</scope>
    <source>
        <strain evidence="12 13">PP31</strain>
    </source>
</reference>
<comment type="caution">
    <text evidence="8">Lacks conserved residue(s) required for the propagation of feature annotation.</text>
</comment>
<dbReference type="InterPro" id="IPR024951">
    <property type="entry name" value="Sulfurylase_cat_dom"/>
</dbReference>
<keyword evidence="8" id="KW-0418">Kinase</keyword>
<dbReference type="AlphaFoldDB" id="A0A5K7YX93"/>
<comment type="pathway">
    <text evidence="2 8">Sulfur metabolism; hydrogen sulfide biosynthesis; sulfite from sulfate: step 2/3.</text>
</comment>
<dbReference type="Gene3D" id="3.10.400.10">
    <property type="entry name" value="Sulfate adenylyltransferase"/>
    <property type="match status" value="1"/>
</dbReference>
<evidence type="ECO:0000256" key="5">
    <source>
        <dbReference type="ARBA" id="ARBA00022741"/>
    </source>
</evidence>
<keyword evidence="8" id="KW-0597">Phosphoprotein</keyword>
<dbReference type="Gene3D" id="3.40.50.300">
    <property type="entry name" value="P-loop containing nucleotide triphosphate hydrolases"/>
    <property type="match status" value="1"/>
</dbReference>
<dbReference type="OrthoDB" id="9804504at2"/>
<dbReference type="FunFam" id="3.40.50.300:FF:000802">
    <property type="entry name" value="Sulfate adenylyltransferase"/>
    <property type="match status" value="1"/>
</dbReference>
<evidence type="ECO:0000256" key="2">
    <source>
        <dbReference type="ARBA" id="ARBA00004806"/>
    </source>
</evidence>
<comment type="catalytic activity">
    <reaction evidence="7">
        <text>sulfate + ATP + H(+) = adenosine 5'-phosphosulfate + diphosphate</text>
        <dbReference type="Rhea" id="RHEA:18133"/>
        <dbReference type="ChEBI" id="CHEBI:15378"/>
        <dbReference type="ChEBI" id="CHEBI:16189"/>
        <dbReference type="ChEBI" id="CHEBI:30616"/>
        <dbReference type="ChEBI" id="CHEBI:33019"/>
        <dbReference type="ChEBI" id="CHEBI:58243"/>
        <dbReference type="EC" id="2.7.7.4"/>
    </reaction>
</comment>
<name>A0A5K7YX93_9BACT</name>
<gene>
    <name evidence="12" type="primary">sopT</name>
    <name evidence="8" type="synonym">cysC</name>
    <name evidence="12" type="ORF">DSCW_04420</name>
</gene>
<keyword evidence="5 8" id="KW-0547">Nucleotide-binding</keyword>
<evidence type="ECO:0000313" key="13">
    <source>
        <dbReference type="Proteomes" id="UP000427769"/>
    </source>
</evidence>
<dbReference type="UniPathway" id="UPA00140">
    <property type="reaction ID" value="UER00205"/>
</dbReference>
<dbReference type="SUPFAM" id="SSF88697">
    <property type="entry name" value="PUA domain-like"/>
    <property type="match status" value="1"/>
</dbReference>
<dbReference type="PANTHER" id="PTHR42700">
    <property type="entry name" value="SULFATE ADENYLYLTRANSFERASE"/>
    <property type="match status" value="1"/>
</dbReference>
<dbReference type="Pfam" id="PF14306">
    <property type="entry name" value="PUA_2"/>
    <property type="match status" value="1"/>
</dbReference>
<dbReference type="PANTHER" id="PTHR42700:SF1">
    <property type="entry name" value="SULFATE ADENYLYLTRANSFERASE"/>
    <property type="match status" value="1"/>
</dbReference>
<dbReference type="EC" id="2.7.1.25" evidence="8"/>
<dbReference type="GO" id="GO:0070814">
    <property type="term" value="P:hydrogen sulfide biosynthetic process"/>
    <property type="evidence" value="ECO:0007669"/>
    <property type="project" value="UniProtKB-UniRule"/>
</dbReference>
<dbReference type="InterPro" id="IPR025980">
    <property type="entry name" value="ATP-Sase_PUA-like_dom"/>
</dbReference>
<evidence type="ECO:0000256" key="4">
    <source>
        <dbReference type="ARBA" id="ARBA00022695"/>
    </source>
</evidence>
<evidence type="ECO:0000256" key="6">
    <source>
        <dbReference type="ARBA" id="ARBA00022840"/>
    </source>
</evidence>
<dbReference type="InterPro" id="IPR027417">
    <property type="entry name" value="P-loop_NTPase"/>
</dbReference>
<dbReference type="Gene3D" id="3.40.50.620">
    <property type="entry name" value="HUPs"/>
    <property type="match status" value="1"/>
</dbReference>
<dbReference type="KEGG" id="dwd:DSCW_04420"/>
<dbReference type="GO" id="GO:0019379">
    <property type="term" value="P:sulfate assimilation, phosphoadenylyl sulfate reduction by phosphoadenylyl-sulfate reductase (thioredoxin)"/>
    <property type="evidence" value="ECO:0007669"/>
    <property type="project" value="TreeGrafter"/>
</dbReference>
<dbReference type="InterPro" id="IPR002650">
    <property type="entry name" value="Sulphate_adenylyltransferase"/>
</dbReference>
<protein>
    <recommendedName>
        <fullName evidence="8">Adenylyl-sulfate kinase</fullName>
        <ecNumber evidence="8">2.7.1.25</ecNumber>
    </recommendedName>
    <alternativeName>
        <fullName evidence="8">APS kinase</fullName>
    </alternativeName>
    <alternativeName>
        <fullName evidence="8">ATP adenosine-5'-phosphosulfate 3'-phosphotransferase</fullName>
    </alternativeName>
    <alternativeName>
        <fullName evidence="8">Adenosine-5'-phosphosulfate kinase</fullName>
    </alternativeName>
</protein>
<dbReference type="GO" id="GO:0010134">
    <property type="term" value="P:sulfate assimilation via adenylyl sulfate reduction"/>
    <property type="evidence" value="ECO:0007669"/>
    <property type="project" value="TreeGrafter"/>
</dbReference>
<feature type="domain" description="ATP-sulfurylase PUA-like" evidence="11">
    <location>
        <begin position="12"/>
        <end position="167"/>
    </location>
</feature>
<evidence type="ECO:0000259" key="9">
    <source>
        <dbReference type="Pfam" id="PF01583"/>
    </source>
</evidence>
<evidence type="ECO:0000259" key="10">
    <source>
        <dbReference type="Pfam" id="PF01747"/>
    </source>
</evidence>
<dbReference type="InterPro" id="IPR050512">
    <property type="entry name" value="Sulf_AdTrans/APS_kinase"/>
</dbReference>
<accession>A0A5K7YX93</accession>
<dbReference type="InterPro" id="IPR059117">
    <property type="entry name" value="APS_kinase_dom"/>
</dbReference>
<feature type="domain" description="Sulphate adenylyltransferase catalytic" evidence="10">
    <location>
        <begin position="176"/>
        <end position="390"/>
    </location>
</feature>
<comment type="function">
    <text evidence="8">Catalyzes the synthesis of activated sulfate.</text>
</comment>
<keyword evidence="13" id="KW-1185">Reference proteome</keyword>
<dbReference type="GO" id="GO:0004020">
    <property type="term" value="F:adenylylsulfate kinase activity"/>
    <property type="evidence" value="ECO:0007669"/>
    <property type="project" value="UniProtKB-UniRule"/>
</dbReference>
<feature type="binding site" evidence="8">
    <location>
        <begin position="406"/>
        <end position="413"/>
    </location>
    <ligand>
        <name>ATP</name>
        <dbReference type="ChEBI" id="CHEBI:30616"/>
    </ligand>
</feature>
<dbReference type="NCBIfam" id="NF003013">
    <property type="entry name" value="PRK03846.1"/>
    <property type="match status" value="1"/>
</dbReference>
<dbReference type="Pfam" id="PF01583">
    <property type="entry name" value="APS_kinase"/>
    <property type="match status" value="1"/>
</dbReference>
<dbReference type="GO" id="GO:0005524">
    <property type="term" value="F:ATP binding"/>
    <property type="evidence" value="ECO:0007669"/>
    <property type="project" value="UniProtKB-UniRule"/>
</dbReference>
<dbReference type="CDD" id="cd02027">
    <property type="entry name" value="APSK"/>
    <property type="match status" value="1"/>
</dbReference>
<proteinExistence type="inferred from homology"/>
<dbReference type="NCBIfam" id="TIGR00339">
    <property type="entry name" value="sopT"/>
    <property type="match status" value="1"/>
</dbReference>
<dbReference type="InterPro" id="IPR002891">
    <property type="entry name" value="APS"/>
</dbReference>
<evidence type="ECO:0000313" key="12">
    <source>
        <dbReference type="EMBL" id="BBO73025.1"/>
    </source>
</evidence>
<dbReference type="SUPFAM" id="SSF52374">
    <property type="entry name" value="Nucleotidylyl transferase"/>
    <property type="match status" value="1"/>
</dbReference>
<dbReference type="HAMAP" id="MF_00065">
    <property type="entry name" value="Adenylyl_sulf_kinase"/>
    <property type="match status" value="1"/>
</dbReference>
<evidence type="ECO:0000256" key="3">
    <source>
        <dbReference type="ARBA" id="ARBA00022679"/>
    </source>
</evidence>
<dbReference type="Proteomes" id="UP000427769">
    <property type="component" value="Chromosome"/>
</dbReference>